<sequence length="105" mass="12085">MTSKPPLEKSRAFKNESVCVPAGMALCECGRKKGEIAAHWLFFVFFECNIEAHKWTMGARTVELRGKNVFFIIFKSEVKRETKGEHLQGCERKPAFVQVFCDPHY</sequence>
<evidence type="ECO:0000313" key="1">
    <source>
        <dbReference type="EMBL" id="KAF6734114.1"/>
    </source>
</evidence>
<name>A0A834FHB6_ORYME</name>
<evidence type="ECO:0000313" key="2">
    <source>
        <dbReference type="Proteomes" id="UP000646548"/>
    </source>
</evidence>
<proteinExistence type="predicted"/>
<dbReference type="Proteomes" id="UP000646548">
    <property type="component" value="Unassembled WGS sequence"/>
</dbReference>
<accession>A0A834FHB6</accession>
<dbReference type="EMBL" id="WKFB01000142">
    <property type="protein sequence ID" value="KAF6734114.1"/>
    <property type="molecule type" value="Genomic_DNA"/>
</dbReference>
<dbReference type="AlphaFoldDB" id="A0A834FHB6"/>
<protein>
    <submittedName>
        <fullName evidence="1">Uncharacterized protein</fullName>
    </submittedName>
</protein>
<reference evidence="1" key="1">
    <citation type="journal article" name="BMC Genomics">
        <title>Long-read sequencing and de novo genome assembly of marine medaka (Oryzias melastigma).</title>
        <authorList>
            <person name="Liang P."/>
            <person name="Saqib H.S.A."/>
            <person name="Ni X."/>
            <person name="Shen Y."/>
        </authorList>
    </citation>
    <scope>NUCLEOTIDE SEQUENCE</scope>
    <source>
        <strain evidence="1">Bigg-433</strain>
    </source>
</reference>
<organism evidence="1 2">
    <name type="scientific">Oryzias melastigma</name>
    <name type="common">Marine medaka</name>
    <dbReference type="NCBI Taxonomy" id="30732"/>
    <lineage>
        <taxon>Eukaryota</taxon>
        <taxon>Metazoa</taxon>
        <taxon>Chordata</taxon>
        <taxon>Craniata</taxon>
        <taxon>Vertebrata</taxon>
        <taxon>Euteleostomi</taxon>
        <taxon>Actinopterygii</taxon>
        <taxon>Neopterygii</taxon>
        <taxon>Teleostei</taxon>
        <taxon>Neoteleostei</taxon>
        <taxon>Acanthomorphata</taxon>
        <taxon>Ovalentaria</taxon>
        <taxon>Atherinomorphae</taxon>
        <taxon>Beloniformes</taxon>
        <taxon>Adrianichthyidae</taxon>
        <taxon>Oryziinae</taxon>
        <taxon>Oryzias</taxon>
    </lineage>
</organism>
<comment type="caution">
    <text evidence="1">The sequence shown here is derived from an EMBL/GenBank/DDBJ whole genome shotgun (WGS) entry which is preliminary data.</text>
</comment>
<gene>
    <name evidence="1" type="ORF">FQA47_010770</name>
</gene>